<comment type="similarity">
    <text evidence="2">Belongs to the pseudouridine synthase RluA family.</text>
</comment>
<dbReference type="InterPro" id="IPR006224">
    <property type="entry name" value="PsdUridine_synth_RluA-like_CS"/>
</dbReference>
<feature type="region of interest" description="Disordered" evidence="3">
    <location>
        <begin position="163"/>
        <end position="192"/>
    </location>
</feature>
<dbReference type="AlphaFoldDB" id="A0A383VXB0"/>
<sequence length="528" mass="56584">MLPALAAQDVDDVMRKTKSKRKHKQDLQLDAAQQEAIRQKIAASMARKAARVRFNCPACGVTLTRADGVIAHMQRCCADLLPQQQQQQPEQQQQQQQQEHQQAVPVPDIPQLQQLLAEAANVEQAKRRQALEITFLQAGTPAAAAAGLDADSAAAAAAAAATADPASSSSEDGDDDDDAAAAGDVEGDGYETGYSRGTRLRIQQAPADIAAHIGVPLARAERLLRQAMRSVPIAVDTNPLDVVVEDADFIAVNKPVGFHTAPIHRWQSGSMVNLLLGHLTGATAAAQAAAAAAAGASSADASMQQQQQQQQQRQPRHQANAKPYVLHRLDYNTSGLLLFAKRRDVVPGVAAAFRERRVQKEYLAITVGVPQQQAFTVDAAIDRHPSVDTARRIVAEGKPALTEFEVISANPSFNLQASSTAGELFRERGGTPGSPSRESLQGVALVRCFPKSGRTHQIRLHLAHLGHPLLGDEIYGVTGPWIGRQALHALALQLAHPLTGAGMRYVAPLHDDFVEALQLLGLELPEDK</sequence>
<dbReference type="CDD" id="cd02869">
    <property type="entry name" value="PseudoU_synth_RluA_like"/>
    <property type="match status" value="1"/>
</dbReference>
<dbReference type="InterPro" id="IPR006145">
    <property type="entry name" value="PsdUridine_synth_RsuA/RluA"/>
</dbReference>
<comment type="catalytic activity">
    <reaction evidence="1">
        <text>a uridine in RNA = a pseudouridine in RNA</text>
        <dbReference type="Rhea" id="RHEA:48348"/>
        <dbReference type="Rhea" id="RHEA-COMP:12068"/>
        <dbReference type="Rhea" id="RHEA-COMP:12069"/>
        <dbReference type="ChEBI" id="CHEBI:65314"/>
        <dbReference type="ChEBI" id="CHEBI:65315"/>
    </reaction>
</comment>
<dbReference type="PROSITE" id="PS01129">
    <property type="entry name" value="PSI_RLU"/>
    <property type="match status" value="1"/>
</dbReference>
<dbReference type="Gene3D" id="3.30.2350.10">
    <property type="entry name" value="Pseudouridine synthase"/>
    <property type="match status" value="1"/>
</dbReference>
<evidence type="ECO:0000256" key="2">
    <source>
        <dbReference type="ARBA" id="ARBA00010876"/>
    </source>
</evidence>
<dbReference type="InterPro" id="IPR020103">
    <property type="entry name" value="PsdUridine_synth_cat_dom_sf"/>
</dbReference>
<proteinExistence type="inferred from homology"/>
<feature type="compositionally biased region" description="Acidic residues" evidence="3">
    <location>
        <begin position="171"/>
        <end position="189"/>
    </location>
</feature>
<evidence type="ECO:0000256" key="3">
    <source>
        <dbReference type="SAM" id="MobiDB-lite"/>
    </source>
</evidence>
<dbReference type="GO" id="GO:0003723">
    <property type="term" value="F:RNA binding"/>
    <property type="evidence" value="ECO:0007669"/>
    <property type="project" value="InterPro"/>
</dbReference>
<feature type="region of interest" description="Disordered" evidence="3">
    <location>
        <begin position="299"/>
        <end position="319"/>
    </location>
</feature>
<dbReference type="EMBL" id="FNXT01000972">
    <property type="protein sequence ID" value="SZX70115.1"/>
    <property type="molecule type" value="Genomic_DNA"/>
</dbReference>
<evidence type="ECO:0000256" key="1">
    <source>
        <dbReference type="ARBA" id="ARBA00000073"/>
    </source>
</evidence>
<evidence type="ECO:0000259" key="4">
    <source>
        <dbReference type="Pfam" id="PF00849"/>
    </source>
</evidence>
<gene>
    <name evidence="5" type="ORF">BQ4739_LOCUS10355</name>
</gene>
<organism evidence="5 6">
    <name type="scientific">Tetradesmus obliquus</name>
    <name type="common">Green alga</name>
    <name type="synonym">Acutodesmus obliquus</name>
    <dbReference type="NCBI Taxonomy" id="3088"/>
    <lineage>
        <taxon>Eukaryota</taxon>
        <taxon>Viridiplantae</taxon>
        <taxon>Chlorophyta</taxon>
        <taxon>core chlorophytes</taxon>
        <taxon>Chlorophyceae</taxon>
        <taxon>CS clade</taxon>
        <taxon>Sphaeropleales</taxon>
        <taxon>Scenedesmaceae</taxon>
        <taxon>Tetradesmus</taxon>
    </lineage>
</organism>
<name>A0A383VXB0_TETOB</name>
<dbReference type="Proteomes" id="UP000256970">
    <property type="component" value="Unassembled WGS sequence"/>
</dbReference>
<protein>
    <recommendedName>
        <fullName evidence="4">Pseudouridine synthase RsuA/RluA-like domain-containing protein</fullName>
    </recommendedName>
</protein>
<reference evidence="5 6" key="1">
    <citation type="submission" date="2016-10" db="EMBL/GenBank/DDBJ databases">
        <authorList>
            <person name="Cai Z."/>
        </authorList>
    </citation>
    <scope>NUCLEOTIDE SEQUENCE [LARGE SCALE GENOMIC DNA]</scope>
</reference>
<evidence type="ECO:0000313" key="5">
    <source>
        <dbReference type="EMBL" id="SZX70115.1"/>
    </source>
</evidence>
<dbReference type="GO" id="GO:0009982">
    <property type="term" value="F:pseudouridine synthase activity"/>
    <property type="evidence" value="ECO:0007669"/>
    <property type="project" value="InterPro"/>
</dbReference>
<dbReference type="GO" id="GO:0000455">
    <property type="term" value="P:enzyme-directed rRNA pseudouridine synthesis"/>
    <property type="evidence" value="ECO:0007669"/>
    <property type="project" value="TreeGrafter"/>
</dbReference>
<keyword evidence="6" id="KW-1185">Reference proteome</keyword>
<dbReference type="PANTHER" id="PTHR21600">
    <property type="entry name" value="MITOCHONDRIAL RNA PSEUDOURIDINE SYNTHASE"/>
    <property type="match status" value="1"/>
</dbReference>
<dbReference type="Pfam" id="PF00849">
    <property type="entry name" value="PseudoU_synth_2"/>
    <property type="match status" value="1"/>
</dbReference>
<dbReference type="STRING" id="3088.A0A383VXB0"/>
<evidence type="ECO:0000313" key="6">
    <source>
        <dbReference type="Proteomes" id="UP000256970"/>
    </source>
</evidence>
<feature type="domain" description="Pseudouridine synthase RsuA/RluA-like" evidence="4">
    <location>
        <begin position="248"/>
        <end position="464"/>
    </location>
</feature>
<dbReference type="PANTHER" id="PTHR21600:SF87">
    <property type="entry name" value="RNA PSEUDOURIDYLATE SYNTHASE DOMAIN-CONTAINING PROTEIN 1"/>
    <property type="match status" value="1"/>
</dbReference>
<dbReference type="InterPro" id="IPR050188">
    <property type="entry name" value="RluA_PseudoU_synthase"/>
</dbReference>
<accession>A0A383VXB0</accession>
<dbReference type="SUPFAM" id="SSF55120">
    <property type="entry name" value="Pseudouridine synthase"/>
    <property type="match status" value="1"/>
</dbReference>